<keyword evidence="7" id="KW-1185">Reference proteome</keyword>
<dbReference type="Gene3D" id="6.10.250.2870">
    <property type="match status" value="1"/>
</dbReference>
<dbReference type="PANTHER" id="PTHR24421">
    <property type="entry name" value="NITRATE/NITRITE SENSOR PROTEIN NARX-RELATED"/>
    <property type="match status" value="1"/>
</dbReference>
<evidence type="ECO:0000313" key="7">
    <source>
        <dbReference type="Proteomes" id="UP000606008"/>
    </source>
</evidence>
<gene>
    <name evidence="6" type="ORF">F7231_08540</name>
</gene>
<feature type="domain" description="Signal transduction histidine kinase subgroup 3 dimerisation and phosphoacceptor" evidence="5">
    <location>
        <begin position="125"/>
        <end position="188"/>
    </location>
</feature>
<sequence length="253" mass="27846">MKYNPTALSTDLWPLNMAKPRLYVLLCIELIILLGLSLQLTLPADWLAISKASQLASALSGLVGSATDWVRHRPSVDWLPEQPLLTSLLHTGRWAELSVIALFGLLISSTYIHHRSSKKQMDDIRNQIAADLHDEIGSSLSSIGLLGALARNGLSDPHKSACLLNQLVEETRQVSNALDDVVWSVSPRDEQSAYLGARIYRYAANLFETAGIAYQINMPDESVLTQVPTAQQRDLYFFVKGVVSNIIKHAGAT</sequence>
<keyword evidence="4" id="KW-0472">Membrane</keyword>
<evidence type="ECO:0000256" key="3">
    <source>
        <dbReference type="ARBA" id="ARBA00023012"/>
    </source>
</evidence>
<keyword evidence="2" id="KW-0418">Kinase</keyword>
<evidence type="ECO:0000313" key="6">
    <source>
        <dbReference type="EMBL" id="NID10219.1"/>
    </source>
</evidence>
<keyword evidence="4" id="KW-1133">Transmembrane helix</keyword>
<keyword evidence="4" id="KW-0812">Transmembrane</keyword>
<reference evidence="6" key="1">
    <citation type="submission" date="2024-05" db="EMBL/GenBank/DDBJ databases">
        <authorList>
            <person name="Jung D.-H."/>
        </authorList>
    </citation>
    <scope>NUCLEOTIDE SEQUENCE</scope>
    <source>
        <strain evidence="6">JA-25</strain>
    </source>
</reference>
<dbReference type="InterPro" id="IPR050482">
    <property type="entry name" value="Sensor_HK_TwoCompSys"/>
</dbReference>
<evidence type="ECO:0000256" key="2">
    <source>
        <dbReference type="ARBA" id="ARBA00022777"/>
    </source>
</evidence>
<name>A0ABX0QDH7_9BACT</name>
<feature type="non-terminal residue" evidence="6">
    <location>
        <position position="253"/>
    </location>
</feature>
<feature type="transmembrane region" description="Helical" evidence="4">
    <location>
        <begin position="22"/>
        <end position="42"/>
    </location>
</feature>
<accession>A0ABX0QDH7</accession>
<protein>
    <recommendedName>
        <fullName evidence="5">Signal transduction histidine kinase subgroup 3 dimerisation and phosphoacceptor domain-containing protein</fullName>
    </recommendedName>
</protein>
<organism evidence="6 7">
    <name type="scientific">Fibrivirga algicola</name>
    <dbReference type="NCBI Taxonomy" id="2950420"/>
    <lineage>
        <taxon>Bacteria</taxon>
        <taxon>Pseudomonadati</taxon>
        <taxon>Bacteroidota</taxon>
        <taxon>Cytophagia</taxon>
        <taxon>Cytophagales</taxon>
        <taxon>Spirosomataceae</taxon>
        <taxon>Fibrivirga</taxon>
    </lineage>
</organism>
<dbReference type="EMBL" id="WAEL01000002">
    <property type="protein sequence ID" value="NID10219.1"/>
    <property type="molecule type" value="Genomic_DNA"/>
</dbReference>
<evidence type="ECO:0000256" key="4">
    <source>
        <dbReference type="SAM" id="Phobius"/>
    </source>
</evidence>
<comment type="caution">
    <text evidence="6">The sequence shown here is derived from an EMBL/GenBank/DDBJ whole genome shotgun (WGS) entry which is preliminary data.</text>
</comment>
<dbReference type="InterPro" id="IPR011712">
    <property type="entry name" value="Sig_transdc_His_kin_sub3_dim/P"/>
</dbReference>
<keyword evidence="3" id="KW-0902">Two-component regulatory system</keyword>
<dbReference type="Pfam" id="PF07730">
    <property type="entry name" value="HisKA_3"/>
    <property type="match status" value="1"/>
</dbReference>
<proteinExistence type="predicted"/>
<dbReference type="RefSeq" id="WP_166691587.1">
    <property type="nucleotide sequence ID" value="NZ_WAEL01000002.1"/>
</dbReference>
<evidence type="ECO:0000256" key="1">
    <source>
        <dbReference type="ARBA" id="ARBA00022679"/>
    </source>
</evidence>
<dbReference type="Proteomes" id="UP000606008">
    <property type="component" value="Unassembled WGS sequence"/>
</dbReference>
<keyword evidence="1" id="KW-0808">Transferase</keyword>
<feature type="transmembrane region" description="Helical" evidence="4">
    <location>
        <begin position="94"/>
        <end position="112"/>
    </location>
</feature>
<evidence type="ECO:0000259" key="5">
    <source>
        <dbReference type="Pfam" id="PF07730"/>
    </source>
</evidence>